<dbReference type="Gene3D" id="3.40.50.300">
    <property type="entry name" value="P-loop containing nucleotide triphosphate hydrolases"/>
    <property type="match status" value="1"/>
</dbReference>
<reference evidence="5 6" key="1">
    <citation type="submission" date="2016-11" db="EMBL/GenBank/DDBJ databases">
        <authorList>
            <person name="Jaros S."/>
            <person name="Januszkiewicz K."/>
            <person name="Wedrychowicz H."/>
        </authorList>
    </citation>
    <scope>NUCLEOTIDE SEQUENCE [LARGE SCALE GENOMIC DNA]</scope>
    <source>
        <strain evidence="5 6">DSM 21986</strain>
    </source>
</reference>
<dbReference type="SUPFAM" id="SSF52540">
    <property type="entry name" value="P-loop containing nucleoside triphosphate hydrolases"/>
    <property type="match status" value="1"/>
</dbReference>
<dbReference type="PANTHER" id="PTHR42939">
    <property type="entry name" value="ABC TRANSPORTER ATP-BINDING PROTEIN ALBC-RELATED"/>
    <property type="match status" value="1"/>
</dbReference>
<dbReference type="InterPro" id="IPR027417">
    <property type="entry name" value="P-loop_NTPase"/>
</dbReference>
<dbReference type="RefSeq" id="WP_073062260.1">
    <property type="nucleotide sequence ID" value="NZ_FQUS01000007.1"/>
</dbReference>
<name>A0A1M5AU30_9BACT</name>
<dbReference type="GO" id="GO:0016887">
    <property type="term" value="F:ATP hydrolysis activity"/>
    <property type="evidence" value="ECO:0007669"/>
    <property type="project" value="InterPro"/>
</dbReference>
<feature type="domain" description="ABC transporter" evidence="4">
    <location>
        <begin position="2"/>
        <end position="227"/>
    </location>
</feature>
<dbReference type="PROSITE" id="PS50893">
    <property type="entry name" value="ABC_TRANSPORTER_2"/>
    <property type="match status" value="1"/>
</dbReference>
<dbReference type="PANTHER" id="PTHR42939:SF1">
    <property type="entry name" value="ABC TRANSPORTER ATP-BINDING PROTEIN ALBC-RELATED"/>
    <property type="match status" value="1"/>
</dbReference>
<sequence length="236" mass="26605">MISINNLQKKFGARTVLQDMNLQIPAGQATGIVGPNGSGKTTTIKSLLGLVKPTAGEIYIDGKSIEGEWDYRRNIGYMPQVARYPENMTVGELLSFIKAMRGSRTERDSELLSYFNLESEVDKRMRALSGGMRQKVGAILAMMFDPQILIFDEPTAGLDPKSSVRFKQLVHEEKEQGKTVLLTSHIMSEIEELTDYLIFMVEGRIRYHGPMHELMKRQQEQRLESAVAKMMEETAA</sequence>
<dbReference type="GO" id="GO:0005524">
    <property type="term" value="F:ATP binding"/>
    <property type="evidence" value="ECO:0007669"/>
    <property type="project" value="UniProtKB-KW"/>
</dbReference>
<protein>
    <submittedName>
        <fullName evidence="5">Cu-processing system ATP-binding protein</fullName>
    </submittedName>
</protein>
<dbReference type="STRING" id="1194090.SAMN05443144_107170"/>
<dbReference type="CDD" id="cd03230">
    <property type="entry name" value="ABC_DR_subfamily_A"/>
    <property type="match status" value="1"/>
</dbReference>
<dbReference type="InterPro" id="IPR003439">
    <property type="entry name" value="ABC_transporter-like_ATP-bd"/>
</dbReference>
<proteinExistence type="predicted"/>
<evidence type="ECO:0000256" key="2">
    <source>
        <dbReference type="ARBA" id="ARBA00022741"/>
    </source>
</evidence>
<evidence type="ECO:0000259" key="4">
    <source>
        <dbReference type="PROSITE" id="PS50893"/>
    </source>
</evidence>
<accession>A0A1M5AU30</accession>
<organism evidence="5 6">
    <name type="scientific">Fodinibius roseus</name>
    <dbReference type="NCBI Taxonomy" id="1194090"/>
    <lineage>
        <taxon>Bacteria</taxon>
        <taxon>Pseudomonadati</taxon>
        <taxon>Balneolota</taxon>
        <taxon>Balneolia</taxon>
        <taxon>Balneolales</taxon>
        <taxon>Balneolaceae</taxon>
        <taxon>Fodinibius</taxon>
    </lineage>
</organism>
<keyword evidence="6" id="KW-1185">Reference proteome</keyword>
<evidence type="ECO:0000313" key="5">
    <source>
        <dbReference type="EMBL" id="SHF33587.1"/>
    </source>
</evidence>
<dbReference type="Proteomes" id="UP000184041">
    <property type="component" value="Unassembled WGS sequence"/>
</dbReference>
<dbReference type="EMBL" id="FQUS01000007">
    <property type="protein sequence ID" value="SHF33587.1"/>
    <property type="molecule type" value="Genomic_DNA"/>
</dbReference>
<dbReference type="InterPro" id="IPR003593">
    <property type="entry name" value="AAA+_ATPase"/>
</dbReference>
<dbReference type="SMART" id="SM00382">
    <property type="entry name" value="AAA"/>
    <property type="match status" value="1"/>
</dbReference>
<evidence type="ECO:0000256" key="1">
    <source>
        <dbReference type="ARBA" id="ARBA00022448"/>
    </source>
</evidence>
<keyword evidence="3 5" id="KW-0067">ATP-binding</keyword>
<evidence type="ECO:0000256" key="3">
    <source>
        <dbReference type="ARBA" id="ARBA00022840"/>
    </source>
</evidence>
<dbReference type="AlphaFoldDB" id="A0A1M5AU30"/>
<gene>
    <name evidence="5" type="ORF">SAMN05443144_107170</name>
</gene>
<keyword evidence="2" id="KW-0547">Nucleotide-binding</keyword>
<dbReference type="Pfam" id="PF00005">
    <property type="entry name" value="ABC_tran"/>
    <property type="match status" value="1"/>
</dbReference>
<evidence type="ECO:0000313" key="6">
    <source>
        <dbReference type="Proteomes" id="UP000184041"/>
    </source>
</evidence>
<dbReference type="OrthoDB" id="9801987at2"/>
<keyword evidence="1" id="KW-0813">Transport</keyword>
<dbReference type="InterPro" id="IPR051782">
    <property type="entry name" value="ABC_Transporter_VariousFunc"/>
</dbReference>